<feature type="compositionally biased region" description="Gly residues" evidence="6">
    <location>
        <begin position="463"/>
        <end position="481"/>
    </location>
</feature>
<reference evidence="8 9" key="1">
    <citation type="journal article" date="2010" name="Nature">
        <title>The Ectocarpus genome and the independent evolution of multicellularity in brown algae.</title>
        <authorList>
            <person name="Cock J.M."/>
            <person name="Sterck L."/>
            <person name="Rouze P."/>
            <person name="Scornet D."/>
            <person name="Allen A.E."/>
            <person name="Amoutzias G."/>
            <person name="Anthouard V."/>
            <person name="Artiguenave F."/>
            <person name="Aury J.M."/>
            <person name="Badger J.H."/>
            <person name="Beszteri B."/>
            <person name="Billiau K."/>
            <person name="Bonnet E."/>
            <person name="Bothwell J.H."/>
            <person name="Bowler C."/>
            <person name="Boyen C."/>
            <person name="Brownlee C."/>
            <person name="Carrano C.J."/>
            <person name="Charrier B."/>
            <person name="Cho G.Y."/>
            <person name="Coelho S.M."/>
            <person name="Collen J."/>
            <person name="Corre E."/>
            <person name="Da Silva C."/>
            <person name="Delage L."/>
            <person name="Delaroque N."/>
            <person name="Dittami S.M."/>
            <person name="Doulbeau S."/>
            <person name="Elias M."/>
            <person name="Farnham G."/>
            <person name="Gachon C.M."/>
            <person name="Gschloessl B."/>
            <person name="Heesch S."/>
            <person name="Jabbari K."/>
            <person name="Jubin C."/>
            <person name="Kawai H."/>
            <person name="Kimura K."/>
            <person name="Kloareg B."/>
            <person name="Kupper F.C."/>
            <person name="Lang D."/>
            <person name="Le Bail A."/>
            <person name="Leblanc C."/>
            <person name="Lerouge P."/>
            <person name="Lohr M."/>
            <person name="Lopez P.J."/>
            <person name="Martens C."/>
            <person name="Maumus F."/>
            <person name="Michel G."/>
            <person name="Miranda-Saavedra D."/>
            <person name="Morales J."/>
            <person name="Moreau H."/>
            <person name="Motomura T."/>
            <person name="Nagasato C."/>
            <person name="Napoli C.A."/>
            <person name="Nelson D.R."/>
            <person name="Nyvall-Collen P."/>
            <person name="Peters A.F."/>
            <person name="Pommier C."/>
            <person name="Potin P."/>
            <person name="Poulain J."/>
            <person name="Quesneville H."/>
            <person name="Read B."/>
            <person name="Rensing S.A."/>
            <person name="Ritter A."/>
            <person name="Rousvoal S."/>
            <person name="Samanta M."/>
            <person name="Samson G."/>
            <person name="Schroeder D.C."/>
            <person name="Segurens B."/>
            <person name="Strittmatter M."/>
            <person name="Tonon T."/>
            <person name="Tregear J.W."/>
            <person name="Valentin K."/>
            <person name="von Dassow P."/>
            <person name="Yamagishi T."/>
            <person name="Van de Peer Y."/>
            <person name="Wincker P."/>
        </authorList>
    </citation>
    <scope>NUCLEOTIDE SEQUENCE [LARGE SCALE GENOMIC DNA]</scope>
    <source>
        <strain evidence="9">Ec32 / CCAP1310/4</strain>
    </source>
</reference>
<dbReference type="Gene3D" id="1.10.510.10">
    <property type="entry name" value="Transferase(Phosphotransferase) domain 1"/>
    <property type="match status" value="1"/>
</dbReference>
<dbReference type="InterPro" id="IPR008271">
    <property type="entry name" value="Ser/Thr_kinase_AS"/>
</dbReference>
<name>D8LT93_ECTSI</name>
<evidence type="ECO:0000256" key="1">
    <source>
        <dbReference type="ARBA" id="ARBA00022679"/>
    </source>
</evidence>
<evidence type="ECO:0000256" key="5">
    <source>
        <dbReference type="PROSITE-ProRule" id="PRU10141"/>
    </source>
</evidence>
<evidence type="ECO:0000256" key="3">
    <source>
        <dbReference type="ARBA" id="ARBA00022777"/>
    </source>
</evidence>
<feature type="compositionally biased region" description="Low complexity" evidence="6">
    <location>
        <begin position="1035"/>
        <end position="1050"/>
    </location>
</feature>
<dbReference type="InParanoid" id="D8LT93"/>
<dbReference type="PANTHER" id="PTHR48016:SF56">
    <property type="entry name" value="MAPKK KINASE"/>
    <property type="match status" value="1"/>
</dbReference>
<dbReference type="SMART" id="SM00220">
    <property type="entry name" value="S_TKc"/>
    <property type="match status" value="1"/>
</dbReference>
<feature type="compositionally biased region" description="Gly residues" evidence="6">
    <location>
        <begin position="699"/>
        <end position="717"/>
    </location>
</feature>
<dbReference type="OrthoDB" id="266718at2759"/>
<evidence type="ECO:0000259" key="7">
    <source>
        <dbReference type="PROSITE" id="PS50011"/>
    </source>
</evidence>
<dbReference type="OMA" id="HAMLATH"/>
<gene>
    <name evidence="8" type="ORF">Esi_0081_0051</name>
</gene>
<evidence type="ECO:0000256" key="6">
    <source>
        <dbReference type="SAM" id="MobiDB-lite"/>
    </source>
</evidence>
<accession>D8LT93</accession>
<feature type="region of interest" description="Disordered" evidence="6">
    <location>
        <begin position="17"/>
        <end position="69"/>
    </location>
</feature>
<evidence type="ECO:0000313" key="8">
    <source>
        <dbReference type="EMBL" id="CBN77964.1"/>
    </source>
</evidence>
<dbReference type="Pfam" id="PF00069">
    <property type="entry name" value="Pkinase"/>
    <property type="match status" value="1"/>
</dbReference>
<dbReference type="InterPro" id="IPR011009">
    <property type="entry name" value="Kinase-like_dom_sf"/>
</dbReference>
<keyword evidence="4 5" id="KW-0067">ATP-binding</keyword>
<feature type="compositionally biased region" description="Low complexity" evidence="6">
    <location>
        <begin position="21"/>
        <end position="54"/>
    </location>
</feature>
<dbReference type="PANTHER" id="PTHR48016">
    <property type="entry name" value="MAP KINASE KINASE KINASE SSK2-RELATED-RELATED"/>
    <property type="match status" value="1"/>
</dbReference>
<feature type="compositionally biased region" description="Low complexity" evidence="6">
    <location>
        <begin position="509"/>
        <end position="532"/>
    </location>
</feature>
<keyword evidence="9" id="KW-1185">Reference proteome</keyword>
<evidence type="ECO:0000256" key="4">
    <source>
        <dbReference type="ARBA" id="ARBA00022840"/>
    </source>
</evidence>
<feature type="domain" description="Protein kinase" evidence="7">
    <location>
        <begin position="79"/>
        <end position="334"/>
    </location>
</feature>
<dbReference type="InterPro" id="IPR050538">
    <property type="entry name" value="MAP_kinase_kinase_kinase"/>
</dbReference>
<feature type="compositionally biased region" description="Basic residues" evidence="6">
    <location>
        <begin position="533"/>
        <end position="556"/>
    </location>
</feature>
<dbReference type="EMBL" id="FN649047">
    <property type="protein sequence ID" value="CBN77964.1"/>
    <property type="molecule type" value="Genomic_DNA"/>
</dbReference>
<dbReference type="EMBL" id="FN649751">
    <property type="protein sequence ID" value="CBN77964.1"/>
    <property type="molecule type" value="Genomic_DNA"/>
</dbReference>
<feature type="region of interest" description="Disordered" evidence="6">
    <location>
        <begin position="341"/>
        <end position="565"/>
    </location>
</feature>
<keyword evidence="2 5" id="KW-0547">Nucleotide-binding</keyword>
<sequence>MMEAVAAAASCYNPPALHYDSSSSPAGEGGAAVDAVALVPAEADDATTTRTSSSSEEEKKGGGAGGDGEVGSFGYGQRWVKCEELGRGAHGTVYRALVLGTSDSIAVKQILTTRMQRSELQVAENEIGVLRRLRHPNVVSFLGVQRVGGHLNIFLEYMDGGSLRRRLDREGPMCERQTAVVTRKVLCGLAYLHSNNITHRDIKGANVLLSKKGAVKLADFGTSKPMDQDSVVSGLKGTPNWMAPEVIKNHLLPGGWLQADVWSVGCTVVEMLTGKMPWPNMPNPLCAMFKIVSGDKPPVNRNISWGASSFMAACLSTKPPERYTVEQLMGHPFVVLTRSTRATASSPPQAPPPSSPNPYDDDRLDHHPRADDADRGAGVGGAGDRRHRRLYSNINKTGTSMDGGGSATFSSTSSYDHPHRHHRHRQEKASAAAGAEERRPPCRSRETTSSGKRGSWSRETGPSCGGSGSGSSGQGEEGQGGRWQQQQQQLTRWLDGSNDRAPLPPPPTSGSGRSSPRAAALAACPPDSSGHYGARHIHHHHHHYHHHHQQGQRRRQQQGGVVQEESAAGLYSMIEPGSTMFGTDCGSSNAEMWPHARDGSAADASRQAEQEEEERQLIQQQLLHQYQHQQGSHSTSAPVPLVAKPDKDGCGGSHAGTADRAFMTSPVMNLRPKHRNPPSPGGGFGSSGGVDVTAAAPSHGGGRDFNGGGGGGSGGARGPLPDCSKNSGLRRESSYNSPIQVVQAAREDLMERRKGNGGGGGGGGGYGAGVVAEQHHLTRPDDPITGEYLKMSLKGLADSSSIACRSGLHRWRSNSMPLQCMRTKSAGVLGASPKLPPLERDLSGGGDGGAGLYGGGKRGGEGGGEFGAAGGRFTRGITSAPTASSAAAQYSSSPFEAAADPGAIEGCGGAPAAAATAMRRCFRPLERTADRAAGLSMARTADRSLDWSAAAEKGEAVLRSRASLAPIRVQKAPKAVAAEAAAGLSLTALTITPSVLLSAAGLASGGGTAAAPCGLRGTPGAGTGSSSGGGGGKSGFPSCSTPGSASSAAALGGGARGPHHAFVSRSPSNRFRL</sequence>
<evidence type="ECO:0000313" key="9">
    <source>
        <dbReference type="Proteomes" id="UP000002630"/>
    </source>
</evidence>
<proteinExistence type="predicted"/>
<dbReference type="PROSITE" id="PS50011">
    <property type="entry name" value="PROTEIN_KINASE_DOM"/>
    <property type="match status" value="1"/>
</dbReference>
<protein>
    <submittedName>
        <fullName evidence="8">MEKK and related serine/threonine protein kinases</fullName>
    </submittedName>
</protein>
<feature type="binding site" evidence="5">
    <location>
        <position position="108"/>
    </location>
    <ligand>
        <name>ATP</name>
        <dbReference type="ChEBI" id="CHEBI:30616"/>
    </ligand>
</feature>
<keyword evidence="3 8" id="KW-0418">Kinase</keyword>
<dbReference type="InterPro" id="IPR017441">
    <property type="entry name" value="Protein_kinase_ATP_BS"/>
</dbReference>
<dbReference type="Proteomes" id="UP000002630">
    <property type="component" value="Linkage Group LG26"/>
</dbReference>
<dbReference type="PROSITE" id="PS00107">
    <property type="entry name" value="PROTEIN_KINASE_ATP"/>
    <property type="match status" value="1"/>
</dbReference>
<feature type="compositionally biased region" description="Basic and acidic residues" evidence="6">
    <location>
        <begin position="435"/>
        <end position="446"/>
    </location>
</feature>
<feature type="compositionally biased region" description="Gly residues" evidence="6">
    <location>
        <begin position="1021"/>
        <end position="1034"/>
    </location>
</feature>
<feature type="compositionally biased region" description="Polar residues" evidence="6">
    <location>
        <begin position="447"/>
        <end position="460"/>
    </location>
</feature>
<dbReference type="PROSITE" id="PS00108">
    <property type="entry name" value="PROTEIN_KINASE_ST"/>
    <property type="match status" value="1"/>
</dbReference>
<keyword evidence="8" id="KW-0723">Serine/threonine-protein kinase</keyword>
<dbReference type="InterPro" id="IPR000719">
    <property type="entry name" value="Prot_kinase_dom"/>
</dbReference>
<dbReference type="AlphaFoldDB" id="D8LT93"/>
<feature type="compositionally biased region" description="Basic and acidic residues" evidence="6">
    <location>
        <begin position="360"/>
        <end position="375"/>
    </location>
</feature>
<keyword evidence="1" id="KW-0808">Transferase</keyword>
<evidence type="ECO:0000256" key="2">
    <source>
        <dbReference type="ARBA" id="ARBA00022741"/>
    </source>
</evidence>
<feature type="compositionally biased region" description="Low complexity" evidence="6">
    <location>
        <begin position="617"/>
        <end position="630"/>
    </location>
</feature>
<dbReference type="STRING" id="2880.D8LT93"/>
<feature type="region of interest" description="Disordered" evidence="6">
    <location>
        <begin position="1021"/>
        <end position="1073"/>
    </location>
</feature>
<dbReference type="SUPFAM" id="SSF56112">
    <property type="entry name" value="Protein kinase-like (PK-like)"/>
    <property type="match status" value="1"/>
</dbReference>
<organism evidence="8 9">
    <name type="scientific">Ectocarpus siliculosus</name>
    <name type="common">Brown alga</name>
    <name type="synonym">Conferva siliculosa</name>
    <dbReference type="NCBI Taxonomy" id="2880"/>
    <lineage>
        <taxon>Eukaryota</taxon>
        <taxon>Sar</taxon>
        <taxon>Stramenopiles</taxon>
        <taxon>Ochrophyta</taxon>
        <taxon>PX clade</taxon>
        <taxon>Phaeophyceae</taxon>
        <taxon>Ectocarpales</taxon>
        <taxon>Ectocarpaceae</taxon>
        <taxon>Ectocarpus</taxon>
    </lineage>
</organism>
<dbReference type="eggNOG" id="KOG0198">
    <property type="taxonomic scope" value="Eukaryota"/>
</dbReference>
<dbReference type="GO" id="GO:0004674">
    <property type="term" value="F:protein serine/threonine kinase activity"/>
    <property type="evidence" value="ECO:0007669"/>
    <property type="project" value="UniProtKB-KW"/>
</dbReference>
<dbReference type="CDD" id="cd06606">
    <property type="entry name" value="STKc_MAPKKK"/>
    <property type="match status" value="1"/>
</dbReference>
<dbReference type="GO" id="GO:0005524">
    <property type="term" value="F:ATP binding"/>
    <property type="evidence" value="ECO:0007669"/>
    <property type="project" value="UniProtKB-UniRule"/>
</dbReference>
<feature type="region of interest" description="Disordered" evidence="6">
    <location>
        <begin position="582"/>
        <end position="738"/>
    </location>
</feature>